<evidence type="ECO:0000256" key="8">
    <source>
        <dbReference type="ARBA" id="ARBA00022989"/>
    </source>
</evidence>
<dbReference type="GO" id="GO:0006935">
    <property type="term" value="P:chemotaxis"/>
    <property type="evidence" value="ECO:0007669"/>
    <property type="project" value="UniProtKB-KW"/>
</dbReference>
<keyword evidence="12" id="KW-1185">Reference proteome</keyword>
<evidence type="ECO:0000313" key="12">
    <source>
        <dbReference type="Proteomes" id="UP000824988"/>
    </source>
</evidence>
<keyword evidence="10" id="KW-0997">Cell inner membrane</keyword>
<evidence type="ECO:0000256" key="3">
    <source>
        <dbReference type="ARBA" id="ARBA00008281"/>
    </source>
</evidence>
<protein>
    <recommendedName>
        <fullName evidence="10">Flagellar protein FliL</fullName>
    </recommendedName>
</protein>
<accession>A0A8D4VP69</accession>
<evidence type="ECO:0000256" key="10">
    <source>
        <dbReference type="RuleBase" id="RU364125"/>
    </source>
</evidence>
<dbReference type="PANTHER" id="PTHR35091">
    <property type="entry name" value="FLAGELLAR PROTEIN FLIL"/>
    <property type="match status" value="1"/>
</dbReference>
<keyword evidence="7 10" id="KW-0283">Flagellar rotation</keyword>
<dbReference type="EMBL" id="AP019782">
    <property type="protein sequence ID" value="BBL71508.1"/>
    <property type="molecule type" value="Genomic_DNA"/>
</dbReference>
<evidence type="ECO:0000313" key="11">
    <source>
        <dbReference type="EMBL" id="BBL71508.1"/>
    </source>
</evidence>
<dbReference type="GO" id="GO:0009425">
    <property type="term" value="C:bacterial-type flagellum basal body"/>
    <property type="evidence" value="ECO:0007669"/>
    <property type="project" value="InterPro"/>
</dbReference>
<evidence type="ECO:0000256" key="5">
    <source>
        <dbReference type="ARBA" id="ARBA00022500"/>
    </source>
</evidence>
<dbReference type="GO" id="GO:0071978">
    <property type="term" value="P:bacterial-type flagellum-dependent swarming motility"/>
    <property type="evidence" value="ECO:0007669"/>
    <property type="project" value="TreeGrafter"/>
</dbReference>
<keyword evidence="8 10" id="KW-1133">Transmembrane helix</keyword>
<evidence type="ECO:0000256" key="9">
    <source>
        <dbReference type="ARBA" id="ARBA00023136"/>
    </source>
</evidence>
<keyword evidence="6 10" id="KW-0812">Transmembrane</keyword>
<evidence type="ECO:0000256" key="7">
    <source>
        <dbReference type="ARBA" id="ARBA00022779"/>
    </source>
</evidence>
<evidence type="ECO:0000256" key="2">
    <source>
        <dbReference type="ARBA" id="ARBA00004162"/>
    </source>
</evidence>
<comment type="similarity">
    <text evidence="3 10">Belongs to the FliL family.</text>
</comment>
<dbReference type="PANTHER" id="PTHR35091:SF2">
    <property type="entry name" value="FLAGELLAR PROTEIN FLIL"/>
    <property type="match status" value="1"/>
</dbReference>
<dbReference type="AlphaFoldDB" id="A0A8D4VP69"/>
<keyword evidence="4" id="KW-1003">Cell membrane</keyword>
<name>A0A8D4VP69_9GAMM</name>
<organism evidence="11 12">
    <name type="scientific">Methylogaea oryzae</name>
    <dbReference type="NCBI Taxonomy" id="1295382"/>
    <lineage>
        <taxon>Bacteria</taxon>
        <taxon>Pseudomonadati</taxon>
        <taxon>Pseudomonadota</taxon>
        <taxon>Gammaproteobacteria</taxon>
        <taxon>Methylococcales</taxon>
        <taxon>Methylococcaceae</taxon>
        <taxon>Methylogaea</taxon>
    </lineage>
</organism>
<proteinExistence type="inferred from homology"/>
<reference evidence="11" key="1">
    <citation type="submission" date="2019-06" db="EMBL/GenBank/DDBJ databases">
        <title>Complete genome sequence of Methylogaea oryzae strain JCM16910.</title>
        <authorList>
            <person name="Asakawa S."/>
        </authorList>
    </citation>
    <scope>NUCLEOTIDE SEQUENCE</scope>
    <source>
        <strain evidence="11">E10</strain>
    </source>
</reference>
<evidence type="ECO:0000256" key="6">
    <source>
        <dbReference type="ARBA" id="ARBA00022692"/>
    </source>
</evidence>
<evidence type="ECO:0000256" key="1">
    <source>
        <dbReference type="ARBA" id="ARBA00002254"/>
    </source>
</evidence>
<keyword evidence="9 10" id="KW-0472">Membrane</keyword>
<sequence>MAEADKGDLDLGKGKEDKPSKVLLYVVIALIVIVLGMGGVLLYVTGVIKLGSGGESEEHAEAEAPPPPREPLYLPLDRDMVVNLPPGSEARLLQVGVTVLAYDPRVADVLKKHMPMLRNNLGVLLAGQNPAELKKTEGKQALQAKVLEEVNKVIQQQLPDAAAEQVFFTSFILQ</sequence>
<dbReference type="Proteomes" id="UP000824988">
    <property type="component" value="Chromosome"/>
</dbReference>
<dbReference type="Pfam" id="PF03748">
    <property type="entry name" value="FliL"/>
    <property type="match status" value="1"/>
</dbReference>
<comment type="subcellular location">
    <subcellularLocation>
        <location evidence="10">Cell inner membrane</location>
    </subcellularLocation>
    <subcellularLocation>
        <location evidence="2">Cell membrane</location>
        <topology evidence="2">Single-pass membrane protein</topology>
    </subcellularLocation>
</comment>
<gene>
    <name evidence="11" type="ORF">MoryE10_21140</name>
</gene>
<dbReference type="InterPro" id="IPR005503">
    <property type="entry name" value="FliL"/>
</dbReference>
<keyword evidence="5 10" id="KW-0145">Chemotaxis</keyword>
<evidence type="ECO:0000256" key="4">
    <source>
        <dbReference type="ARBA" id="ARBA00022475"/>
    </source>
</evidence>
<dbReference type="KEGG" id="moz:MoryE10_21140"/>
<dbReference type="RefSeq" id="WP_054774696.1">
    <property type="nucleotide sequence ID" value="NZ_AP019782.1"/>
</dbReference>
<feature type="transmembrane region" description="Helical" evidence="10">
    <location>
        <begin position="22"/>
        <end position="44"/>
    </location>
</feature>
<dbReference type="GO" id="GO:0005886">
    <property type="term" value="C:plasma membrane"/>
    <property type="evidence" value="ECO:0007669"/>
    <property type="project" value="UniProtKB-SubCell"/>
</dbReference>
<comment type="function">
    <text evidence="1 10">Controls the rotational direction of flagella during chemotaxis.</text>
</comment>